<dbReference type="InterPro" id="IPR050109">
    <property type="entry name" value="HTH-type_TetR-like_transc_reg"/>
</dbReference>
<dbReference type="InterPro" id="IPR001647">
    <property type="entry name" value="HTH_TetR"/>
</dbReference>
<keyword evidence="1" id="KW-0805">Transcription regulation</keyword>
<proteinExistence type="predicted"/>
<keyword evidence="2 4" id="KW-0238">DNA-binding</keyword>
<evidence type="ECO:0000313" key="6">
    <source>
        <dbReference type="EMBL" id="PCC82552.1"/>
    </source>
</evidence>
<organism evidence="6 7">
    <name type="scientific">Corynebacterium accolens</name>
    <dbReference type="NCBI Taxonomy" id="38284"/>
    <lineage>
        <taxon>Bacteria</taxon>
        <taxon>Bacillati</taxon>
        <taxon>Actinomycetota</taxon>
        <taxon>Actinomycetes</taxon>
        <taxon>Mycobacteriales</taxon>
        <taxon>Corynebacteriaceae</taxon>
        <taxon>Corynebacterium</taxon>
    </lineage>
</organism>
<protein>
    <submittedName>
        <fullName evidence="6">TetR family transcriptional regulator</fullName>
    </submittedName>
</protein>
<dbReference type="PRINTS" id="PR00455">
    <property type="entry name" value="HTHTETR"/>
</dbReference>
<dbReference type="Proteomes" id="UP000218690">
    <property type="component" value="Unassembled WGS sequence"/>
</dbReference>
<evidence type="ECO:0000256" key="2">
    <source>
        <dbReference type="ARBA" id="ARBA00023125"/>
    </source>
</evidence>
<accession>A0A2A4AJ91</accession>
<evidence type="ECO:0000256" key="1">
    <source>
        <dbReference type="ARBA" id="ARBA00023015"/>
    </source>
</evidence>
<sequence>MPRISKKTEVLKAALTIIENEGVHAVTYDALATATGMSKSGLIYHFPSRHELLIECHRFCAARWEAELEELAGGKQAAELDKKERLRALVQSLGKNDPLIELLMSIHSQQHPDFMEQWRDVDKRWLPDPAADDQTALIATILGNGLWVHDHLTERKIPTATRKKTVELVLEFLDSGKLQTAPLKD</sequence>
<dbReference type="SUPFAM" id="SSF46689">
    <property type="entry name" value="Homeodomain-like"/>
    <property type="match status" value="1"/>
</dbReference>
<keyword evidence="3" id="KW-0804">Transcription</keyword>
<name>A0A2A4AJ91_9CORY</name>
<dbReference type="PANTHER" id="PTHR30055:SF234">
    <property type="entry name" value="HTH-TYPE TRANSCRIPTIONAL REGULATOR BETI"/>
    <property type="match status" value="1"/>
</dbReference>
<dbReference type="EMBL" id="NWBP01000024">
    <property type="protein sequence ID" value="PCC82552.1"/>
    <property type="molecule type" value="Genomic_DNA"/>
</dbReference>
<dbReference type="PROSITE" id="PS50977">
    <property type="entry name" value="HTH_TETR_2"/>
    <property type="match status" value="1"/>
</dbReference>
<evidence type="ECO:0000256" key="3">
    <source>
        <dbReference type="ARBA" id="ARBA00023163"/>
    </source>
</evidence>
<gene>
    <name evidence="6" type="ORF">COM45_08300</name>
</gene>
<dbReference type="Pfam" id="PF00440">
    <property type="entry name" value="TetR_N"/>
    <property type="match status" value="1"/>
</dbReference>
<evidence type="ECO:0000313" key="7">
    <source>
        <dbReference type="Proteomes" id="UP000218690"/>
    </source>
</evidence>
<dbReference type="AlphaFoldDB" id="A0A2A4AJ91"/>
<dbReference type="InterPro" id="IPR009057">
    <property type="entry name" value="Homeodomain-like_sf"/>
</dbReference>
<dbReference type="GO" id="GO:0000976">
    <property type="term" value="F:transcription cis-regulatory region binding"/>
    <property type="evidence" value="ECO:0007669"/>
    <property type="project" value="TreeGrafter"/>
</dbReference>
<comment type="caution">
    <text evidence="6">The sequence shown here is derived from an EMBL/GenBank/DDBJ whole genome shotgun (WGS) entry which is preliminary data.</text>
</comment>
<evidence type="ECO:0000256" key="4">
    <source>
        <dbReference type="PROSITE-ProRule" id="PRU00335"/>
    </source>
</evidence>
<dbReference type="InterPro" id="IPR041479">
    <property type="entry name" value="TetR_CgmR_C"/>
</dbReference>
<dbReference type="SUPFAM" id="SSF48498">
    <property type="entry name" value="Tetracyclin repressor-like, C-terminal domain"/>
    <property type="match status" value="1"/>
</dbReference>
<feature type="domain" description="HTH tetR-type" evidence="5">
    <location>
        <begin position="4"/>
        <end position="64"/>
    </location>
</feature>
<dbReference type="Pfam" id="PF17937">
    <property type="entry name" value="TetR_C_28"/>
    <property type="match status" value="1"/>
</dbReference>
<feature type="DNA-binding region" description="H-T-H motif" evidence="4">
    <location>
        <begin position="27"/>
        <end position="46"/>
    </location>
</feature>
<dbReference type="GO" id="GO:0003700">
    <property type="term" value="F:DNA-binding transcription factor activity"/>
    <property type="evidence" value="ECO:0007669"/>
    <property type="project" value="TreeGrafter"/>
</dbReference>
<reference evidence="6 7" key="1">
    <citation type="submission" date="2017-09" db="EMBL/GenBank/DDBJ databases">
        <title>Draft Genome Sequence of Corynebacterium accolens AH4003.</title>
        <authorList>
            <person name="Chen Y."/>
            <person name="Oosthuysen W.F."/>
            <person name="Kelley S."/>
            <person name="Horswill A."/>
        </authorList>
    </citation>
    <scope>NUCLEOTIDE SEQUENCE [LARGE SCALE GENOMIC DNA]</scope>
    <source>
        <strain evidence="6 7">AH4003</strain>
    </source>
</reference>
<dbReference type="InterPro" id="IPR036271">
    <property type="entry name" value="Tet_transcr_reg_TetR-rel_C_sf"/>
</dbReference>
<dbReference type="Gene3D" id="1.10.357.10">
    <property type="entry name" value="Tetracycline Repressor, domain 2"/>
    <property type="match status" value="1"/>
</dbReference>
<evidence type="ECO:0000259" key="5">
    <source>
        <dbReference type="PROSITE" id="PS50977"/>
    </source>
</evidence>
<dbReference type="PANTHER" id="PTHR30055">
    <property type="entry name" value="HTH-TYPE TRANSCRIPTIONAL REGULATOR RUTR"/>
    <property type="match status" value="1"/>
</dbReference>